<dbReference type="GO" id="GO:0043235">
    <property type="term" value="C:receptor complex"/>
    <property type="evidence" value="ECO:0007669"/>
    <property type="project" value="TreeGrafter"/>
</dbReference>
<organism evidence="1 2">
    <name type="scientific">Scomber scombrus</name>
    <name type="common">Atlantic mackerel</name>
    <name type="synonym">Scomber vernalis</name>
    <dbReference type="NCBI Taxonomy" id="13677"/>
    <lineage>
        <taxon>Eukaryota</taxon>
        <taxon>Metazoa</taxon>
        <taxon>Chordata</taxon>
        <taxon>Craniata</taxon>
        <taxon>Vertebrata</taxon>
        <taxon>Euteleostomi</taxon>
        <taxon>Actinopterygii</taxon>
        <taxon>Neopterygii</taxon>
        <taxon>Teleostei</taxon>
        <taxon>Neoteleostei</taxon>
        <taxon>Acanthomorphata</taxon>
        <taxon>Pelagiaria</taxon>
        <taxon>Scombriformes</taxon>
        <taxon>Scombridae</taxon>
        <taxon>Scomber</taxon>
    </lineage>
</organism>
<keyword evidence="2" id="KW-1185">Reference proteome</keyword>
<evidence type="ECO:0000313" key="1">
    <source>
        <dbReference type="EMBL" id="CAK6983630.1"/>
    </source>
</evidence>
<reference evidence="1 2" key="1">
    <citation type="submission" date="2024-01" db="EMBL/GenBank/DDBJ databases">
        <authorList>
            <person name="Alioto T."/>
            <person name="Alioto T."/>
            <person name="Gomez Garrido J."/>
        </authorList>
    </citation>
    <scope>NUCLEOTIDE SEQUENCE [LARGE SCALE GENOMIC DNA]</scope>
</reference>
<feature type="non-terminal residue" evidence="1">
    <location>
        <position position="64"/>
    </location>
</feature>
<protein>
    <submittedName>
        <fullName evidence="1">Unnamed protein product, partial</fullName>
    </submittedName>
</protein>
<gene>
    <name evidence="1" type="ORF">FSCOSCO3_A016890</name>
</gene>
<dbReference type="AlphaFoldDB" id="A0AAV1QKH1"/>
<dbReference type="InterPro" id="IPR011042">
    <property type="entry name" value="6-blade_b-propeller_TolB-like"/>
</dbReference>
<dbReference type="EMBL" id="CAWUFR010001396">
    <property type="protein sequence ID" value="CAK6983630.1"/>
    <property type="molecule type" value="Genomic_DNA"/>
</dbReference>
<dbReference type="Gene3D" id="2.120.10.30">
    <property type="entry name" value="TolB, C-terminal domain"/>
    <property type="match status" value="1"/>
</dbReference>
<comment type="caution">
    <text evidence="1">The sequence shown here is derived from an EMBL/GenBank/DDBJ whole genome shotgun (WGS) entry which is preliminary data.</text>
</comment>
<dbReference type="SUPFAM" id="SSF63825">
    <property type="entry name" value="YWTD domain"/>
    <property type="match status" value="1"/>
</dbReference>
<dbReference type="InterPro" id="IPR051221">
    <property type="entry name" value="LDLR-related"/>
</dbReference>
<dbReference type="Proteomes" id="UP001314229">
    <property type="component" value="Unassembled WGS sequence"/>
</dbReference>
<dbReference type="PANTHER" id="PTHR22722:SF5">
    <property type="entry name" value="LOW-DENSITY LIPOPROTEIN RECEPTOR-RELATED PROTEIN 1B"/>
    <property type="match status" value="1"/>
</dbReference>
<proteinExistence type="predicted"/>
<name>A0AAV1QKH1_SCOSC</name>
<sequence length="64" mass="7157">VIVKSGPGNFYGLAIYADFIYWSDWARRSVLRSNKYTGGDTKVLRADIPHQPMGIIAVARDTNN</sequence>
<accession>A0AAV1QKH1</accession>
<dbReference type="PANTHER" id="PTHR22722">
    <property type="entry name" value="LOW-DENSITY LIPOPROTEIN RECEPTOR-RELATED PROTEIN 2-RELATED"/>
    <property type="match status" value="1"/>
</dbReference>
<evidence type="ECO:0000313" key="2">
    <source>
        <dbReference type="Proteomes" id="UP001314229"/>
    </source>
</evidence>
<dbReference type="GO" id="GO:0005886">
    <property type="term" value="C:plasma membrane"/>
    <property type="evidence" value="ECO:0007669"/>
    <property type="project" value="TreeGrafter"/>
</dbReference>
<feature type="non-terminal residue" evidence="1">
    <location>
        <position position="1"/>
    </location>
</feature>
<dbReference type="GO" id="GO:0005041">
    <property type="term" value="F:low-density lipoprotein particle receptor activity"/>
    <property type="evidence" value="ECO:0007669"/>
    <property type="project" value="TreeGrafter"/>
</dbReference>